<reference evidence="1 2" key="1">
    <citation type="submission" date="2019-02" db="EMBL/GenBank/DDBJ databases">
        <title>Deep-cultivation of Planctomycetes and their phenomic and genomic characterization uncovers novel biology.</title>
        <authorList>
            <person name="Wiegand S."/>
            <person name="Jogler M."/>
            <person name="Boedeker C."/>
            <person name="Pinto D."/>
            <person name="Vollmers J."/>
            <person name="Rivas-Marin E."/>
            <person name="Kohn T."/>
            <person name="Peeters S.H."/>
            <person name="Heuer A."/>
            <person name="Rast P."/>
            <person name="Oberbeckmann S."/>
            <person name="Bunk B."/>
            <person name="Jeske O."/>
            <person name="Meyerdierks A."/>
            <person name="Storesund J.E."/>
            <person name="Kallscheuer N."/>
            <person name="Luecker S."/>
            <person name="Lage O.M."/>
            <person name="Pohl T."/>
            <person name="Merkel B.J."/>
            <person name="Hornburger P."/>
            <person name="Mueller R.-W."/>
            <person name="Bruemmer F."/>
            <person name="Labrenz M."/>
            <person name="Spormann A.M."/>
            <person name="Op Den Camp H."/>
            <person name="Overmann J."/>
            <person name="Amann R."/>
            <person name="Jetten M.S.M."/>
            <person name="Mascher T."/>
            <person name="Medema M.H."/>
            <person name="Devos D.P."/>
            <person name="Kaster A.-K."/>
            <person name="Ovreas L."/>
            <person name="Rohde M."/>
            <person name="Galperin M.Y."/>
            <person name="Jogler C."/>
        </authorList>
    </citation>
    <scope>NUCLEOTIDE SEQUENCE [LARGE SCALE GENOMIC DNA]</scope>
    <source>
        <strain evidence="1 2">Pla22</strain>
    </source>
</reference>
<dbReference type="RefSeq" id="WP_165440725.1">
    <property type="nucleotide sequence ID" value="NZ_SJPI01000002.1"/>
</dbReference>
<sequence length="56" mass="6525">MHKRGRFDASIICNPAEVSANEWLTIDAVRERMTANSDRKRELLKVLFDRLAHTEL</sequence>
<dbReference type="Proteomes" id="UP000316598">
    <property type="component" value="Unassembled WGS sequence"/>
</dbReference>
<proteinExistence type="predicted"/>
<evidence type="ECO:0000313" key="2">
    <source>
        <dbReference type="Proteomes" id="UP000316598"/>
    </source>
</evidence>
<protein>
    <submittedName>
        <fullName evidence="1">Uncharacterized protein</fullName>
    </submittedName>
</protein>
<comment type="caution">
    <text evidence="1">The sequence shown here is derived from an EMBL/GenBank/DDBJ whole genome shotgun (WGS) entry which is preliminary data.</text>
</comment>
<name>A0A5C5WLM4_9BACT</name>
<accession>A0A5C5WLM4</accession>
<dbReference type="EMBL" id="SJPI01000002">
    <property type="protein sequence ID" value="TWT50971.1"/>
    <property type="molecule type" value="Genomic_DNA"/>
</dbReference>
<gene>
    <name evidence="1" type="ORF">Pla22_37140</name>
</gene>
<organism evidence="1 2">
    <name type="scientific">Rubripirellula amarantea</name>
    <dbReference type="NCBI Taxonomy" id="2527999"/>
    <lineage>
        <taxon>Bacteria</taxon>
        <taxon>Pseudomonadati</taxon>
        <taxon>Planctomycetota</taxon>
        <taxon>Planctomycetia</taxon>
        <taxon>Pirellulales</taxon>
        <taxon>Pirellulaceae</taxon>
        <taxon>Rubripirellula</taxon>
    </lineage>
</organism>
<evidence type="ECO:0000313" key="1">
    <source>
        <dbReference type="EMBL" id="TWT50971.1"/>
    </source>
</evidence>
<keyword evidence="2" id="KW-1185">Reference proteome</keyword>
<dbReference type="AlphaFoldDB" id="A0A5C5WLM4"/>